<evidence type="ECO:0000313" key="2">
    <source>
        <dbReference type="EMBL" id="KAK7069338.1"/>
    </source>
</evidence>
<keyword evidence="3" id="KW-1185">Reference proteome</keyword>
<organism evidence="2 3">
    <name type="scientific">Halocaridina rubra</name>
    <name type="common">Hawaiian red shrimp</name>
    <dbReference type="NCBI Taxonomy" id="373956"/>
    <lineage>
        <taxon>Eukaryota</taxon>
        <taxon>Metazoa</taxon>
        <taxon>Ecdysozoa</taxon>
        <taxon>Arthropoda</taxon>
        <taxon>Crustacea</taxon>
        <taxon>Multicrustacea</taxon>
        <taxon>Malacostraca</taxon>
        <taxon>Eumalacostraca</taxon>
        <taxon>Eucarida</taxon>
        <taxon>Decapoda</taxon>
        <taxon>Pleocyemata</taxon>
        <taxon>Caridea</taxon>
        <taxon>Atyoidea</taxon>
        <taxon>Atyidae</taxon>
        <taxon>Halocaridina</taxon>
    </lineage>
</organism>
<protein>
    <submittedName>
        <fullName evidence="2">Uncharacterized protein</fullName>
    </submittedName>
</protein>
<dbReference type="EMBL" id="JAXCGZ010016982">
    <property type="protein sequence ID" value="KAK7069338.1"/>
    <property type="molecule type" value="Genomic_DNA"/>
</dbReference>
<dbReference type="AlphaFoldDB" id="A0AAN8ZZ99"/>
<feature type="region of interest" description="Disordered" evidence="1">
    <location>
        <begin position="123"/>
        <end position="162"/>
    </location>
</feature>
<comment type="caution">
    <text evidence="2">The sequence shown here is derived from an EMBL/GenBank/DDBJ whole genome shotgun (WGS) entry which is preliminary data.</text>
</comment>
<evidence type="ECO:0000313" key="3">
    <source>
        <dbReference type="Proteomes" id="UP001381693"/>
    </source>
</evidence>
<sequence length="184" mass="20877">MRGTLLKVLSTLAREHEQNAIIKIPTRSYLTLKSNLLQPLCNRRYSVLAASCWKNKELFSASKEEEQHTRGYKNFGHKEQPIKPFTKFYFTLIGSLMIVSLLDFKKVKSYFIVDAAEVSETDITPEPNVESANEEPGKEGTIDSSSEGTDGEDGEDSKKKKRVGFRDRKVRLTSWILTSKSLVI</sequence>
<proteinExistence type="predicted"/>
<name>A0AAN8ZZ99_HALRR</name>
<gene>
    <name evidence="2" type="ORF">SK128_009511</name>
</gene>
<evidence type="ECO:0000256" key="1">
    <source>
        <dbReference type="SAM" id="MobiDB-lite"/>
    </source>
</evidence>
<dbReference type="Proteomes" id="UP001381693">
    <property type="component" value="Unassembled WGS sequence"/>
</dbReference>
<reference evidence="2 3" key="1">
    <citation type="submission" date="2023-11" db="EMBL/GenBank/DDBJ databases">
        <title>Halocaridina rubra genome assembly.</title>
        <authorList>
            <person name="Smith C."/>
        </authorList>
    </citation>
    <scope>NUCLEOTIDE SEQUENCE [LARGE SCALE GENOMIC DNA]</scope>
    <source>
        <strain evidence="2">EP-1</strain>
        <tissue evidence="2">Whole</tissue>
    </source>
</reference>
<accession>A0AAN8ZZ99</accession>